<organism evidence="1 2">
    <name type="scientific">Punica granatum</name>
    <name type="common">Pomegranate</name>
    <dbReference type="NCBI Taxonomy" id="22663"/>
    <lineage>
        <taxon>Eukaryota</taxon>
        <taxon>Viridiplantae</taxon>
        <taxon>Streptophyta</taxon>
        <taxon>Embryophyta</taxon>
        <taxon>Tracheophyta</taxon>
        <taxon>Spermatophyta</taxon>
        <taxon>Magnoliopsida</taxon>
        <taxon>eudicotyledons</taxon>
        <taxon>Gunneridae</taxon>
        <taxon>Pentapetalae</taxon>
        <taxon>rosids</taxon>
        <taxon>malvids</taxon>
        <taxon>Myrtales</taxon>
        <taxon>Lythraceae</taxon>
        <taxon>Punica</taxon>
    </lineage>
</organism>
<dbReference type="OrthoDB" id="910499at2759"/>
<keyword evidence="2" id="KW-1185">Reference proteome</keyword>
<dbReference type="InterPro" id="IPR024752">
    <property type="entry name" value="Myb/SANT-like_dom"/>
</dbReference>
<evidence type="ECO:0000313" key="1">
    <source>
        <dbReference type="EMBL" id="PKI53123.1"/>
    </source>
</evidence>
<dbReference type="EMBL" id="PGOL01001880">
    <property type="protein sequence ID" value="PKI53123.1"/>
    <property type="molecule type" value="Genomic_DNA"/>
</dbReference>
<dbReference type="PANTHER" id="PTHR47584">
    <property type="match status" value="1"/>
</dbReference>
<name>A0A2I0JAU0_PUNGR</name>
<dbReference type="STRING" id="22663.A0A2I0JAU0"/>
<dbReference type="PANTHER" id="PTHR47584:SF14">
    <property type="entry name" value="L10-INTERACTING MYB DOMAIN-CONTAINING PROTEIN-LIKE"/>
    <property type="match status" value="1"/>
</dbReference>
<gene>
    <name evidence="1" type="ORF">CRG98_026485</name>
</gene>
<comment type="caution">
    <text evidence="1">The sequence shown here is derived from an EMBL/GenBank/DDBJ whole genome shotgun (WGS) entry which is preliminary data.</text>
</comment>
<proteinExistence type="predicted"/>
<evidence type="ECO:0000313" key="2">
    <source>
        <dbReference type="Proteomes" id="UP000233551"/>
    </source>
</evidence>
<dbReference type="GeneID" id="116207094"/>
<dbReference type="Pfam" id="PF12776">
    <property type="entry name" value="Myb_DNA-bind_3"/>
    <property type="match status" value="1"/>
</dbReference>
<dbReference type="InterPro" id="IPR045026">
    <property type="entry name" value="LIMYB"/>
</dbReference>
<protein>
    <submittedName>
        <fullName evidence="1">Uncharacterized protein</fullName>
    </submittedName>
</protein>
<accession>A0A2I0JAU0</accession>
<dbReference type="AlphaFoldDB" id="A0A2I0JAU0"/>
<dbReference type="Proteomes" id="UP000233551">
    <property type="component" value="Unassembled WGS sequence"/>
</dbReference>
<reference evidence="1 2" key="1">
    <citation type="submission" date="2017-11" db="EMBL/GenBank/DDBJ databases">
        <title>De-novo sequencing of pomegranate (Punica granatum L.) genome.</title>
        <authorList>
            <person name="Akparov Z."/>
            <person name="Amiraslanov A."/>
            <person name="Hajiyeva S."/>
            <person name="Abbasov M."/>
            <person name="Kaur K."/>
            <person name="Hamwieh A."/>
            <person name="Solovyev V."/>
            <person name="Salamov A."/>
            <person name="Braich B."/>
            <person name="Kosarev P."/>
            <person name="Mahmoud A."/>
            <person name="Hajiyev E."/>
            <person name="Babayeva S."/>
            <person name="Izzatullayeva V."/>
            <person name="Mammadov A."/>
            <person name="Mammadov A."/>
            <person name="Sharifova S."/>
            <person name="Ojaghi J."/>
            <person name="Eynullazada K."/>
            <person name="Bayramov B."/>
            <person name="Abdulazimova A."/>
            <person name="Shahmuradov I."/>
        </authorList>
    </citation>
    <scope>NUCLEOTIDE SEQUENCE [LARGE SCALE GENOMIC DNA]</scope>
    <source>
        <strain evidence="2">cv. AG2017</strain>
        <tissue evidence="1">Leaf</tissue>
    </source>
</reference>
<sequence length="148" mass="17233">MAPKGEGVLEWTEALENAFITILLEKFTRTHTTYWKARDWEQMNKELEEQFPGTILDANKLRQKLRRLRIQYTQFTELIAHTGVGWDETTNTVKANADVWDKFIKKNSSFKTFQDKGCKHYTSLKELFRSKTATCALRISSTDPPKSP</sequence>